<evidence type="ECO:0000256" key="1">
    <source>
        <dbReference type="SAM" id="Phobius"/>
    </source>
</evidence>
<dbReference type="STRING" id="1080227.A8L45_10205"/>
<dbReference type="SUPFAM" id="SSF141868">
    <property type="entry name" value="EAL domain-like"/>
    <property type="match status" value="1"/>
</dbReference>
<dbReference type="PROSITE" id="PS50112">
    <property type="entry name" value="PAS"/>
    <property type="match status" value="1"/>
</dbReference>
<dbReference type="SMART" id="SM00052">
    <property type="entry name" value="EAL"/>
    <property type="match status" value="1"/>
</dbReference>
<dbReference type="Gene3D" id="3.30.450.20">
    <property type="entry name" value="PAS domain"/>
    <property type="match status" value="2"/>
</dbReference>
<dbReference type="NCBIfam" id="TIGR00229">
    <property type="entry name" value="sensory_box"/>
    <property type="match status" value="1"/>
</dbReference>
<dbReference type="AlphaFoldDB" id="A0A1C3EJS3"/>
<feature type="transmembrane region" description="Helical" evidence="1">
    <location>
        <begin position="319"/>
        <end position="341"/>
    </location>
</feature>
<dbReference type="OrthoDB" id="9816034at2"/>
<accession>A0A1C3EJS3</accession>
<dbReference type="InterPro" id="IPR029787">
    <property type="entry name" value="Nucleotide_cyclase"/>
</dbReference>
<feature type="domain" description="PAC" evidence="3">
    <location>
        <begin position="425"/>
        <end position="477"/>
    </location>
</feature>
<dbReference type="InterPro" id="IPR035965">
    <property type="entry name" value="PAS-like_dom_sf"/>
</dbReference>
<dbReference type="Pfam" id="PF04392">
    <property type="entry name" value="ABC_sub_bind"/>
    <property type="match status" value="1"/>
</dbReference>
<dbReference type="InterPro" id="IPR052155">
    <property type="entry name" value="Biofilm_reg_signaling"/>
</dbReference>
<dbReference type="PROSITE" id="PS50883">
    <property type="entry name" value="EAL"/>
    <property type="match status" value="1"/>
</dbReference>
<dbReference type="SMART" id="SM00267">
    <property type="entry name" value="GGDEF"/>
    <property type="match status" value="1"/>
</dbReference>
<dbReference type="InterPro" id="IPR035919">
    <property type="entry name" value="EAL_sf"/>
</dbReference>
<dbReference type="InterPro" id="IPR000160">
    <property type="entry name" value="GGDEF_dom"/>
</dbReference>
<dbReference type="Proteomes" id="UP000094936">
    <property type="component" value="Unassembled WGS sequence"/>
</dbReference>
<dbReference type="SMART" id="SM00091">
    <property type="entry name" value="PAS"/>
    <property type="match status" value="2"/>
</dbReference>
<evidence type="ECO:0000259" key="5">
    <source>
        <dbReference type="PROSITE" id="PS50887"/>
    </source>
</evidence>
<dbReference type="PROSITE" id="PS50887">
    <property type="entry name" value="GGDEF"/>
    <property type="match status" value="1"/>
</dbReference>
<keyword evidence="1" id="KW-0472">Membrane</keyword>
<dbReference type="Pfam" id="PF13426">
    <property type="entry name" value="PAS_9"/>
    <property type="match status" value="1"/>
</dbReference>
<dbReference type="InterPro" id="IPR000014">
    <property type="entry name" value="PAS"/>
</dbReference>
<evidence type="ECO:0000313" key="6">
    <source>
        <dbReference type="EMBL" id="ODA33478.1"/>
    </source>
</evidence>
<evidence type="ECO:0000259" key="4">
    <source>
        <dbReference type="PROSITE" id="PS50883"/>
    </source>
</evidence>
<dbReference type="CDD" id="cd01949">
    <property type="entry name" value="GGDEF"/>
    <property type="match status" value="1"/>
</dbReference>
<proteinExistence type="predicted"/>
<organism evidence="6 7">
    <name type="scientific">Veronia pacifica</name>
    <dbReference type="NCBI Taxonomy" id="1080227"/>
    <lineage>
        <taxon>Bacteria</taxon>
        <taxon>Pseudomonadati</taxon>
        <taxon>Pseudomonadota</taxon>
        <taxon>Gammaproteobacteria</taxon>
        <taxon>Vibrionales</taxon>
        <taxon>Vibrionaceae</taxon>
        <taxon>Veronia</taxon>
    </lineage>
</organism>
<dbReference type="Pfam" id="PF00990">
    <property type="entry name" value="GGDEF"/>
    <property type="match status" value="1"/>
</dbReference>
<dbReference type="Gene3D" id="3.20.20.450">
    <property type="entry name" value="EAL domain"/>
    <property type="match status" value="1"/>
</dbReference>
<dbReference type="EMBL" id="LYBM01000016">
    <property type="protein sequence ID" value="ODA33478.1"/>
    <property type="molecule type" value="Genomic_DNA"/>
</dbReference>
<sequence length="1035" mass="118034">MVSFAQAKTPVLVIHSYHPDFEWSNQVNQGLQEGLEGTDVEIQTVYLDFKRYHSPELFKQLKALYRIKLAEHNYRAILTVDNAALNLVNEMADVVGSTPVIFSGLNQYSRERYKNIDLLTGVNEVVSLPDNLQLMSKLHPDAKRVYVILDETPTSEEYWRMFLQQLENMPSLSMDVVPWQGLNYQELMDNVRQVKKDELIYFLSFFKDGDNNYIGHENLLESLSETASVPVYGAGSFMLKYGLAGGVMVDGVTQGWEQAALLKQILANPDSKMPPVIDGKPLAKLSFHAIERFSLDKERVSGVEVALTPASILKTNPKLAAISVLLVLFLCLVIAGLIYLIQQYRHNAKALAESQALFKGVFDQSNQFIALLAEDGVVISANEAFYCLYPMWNRFKTSPIWTWKEWLNADELKKEIVAIKDTGTRRFEVRILSQLDTEVILDVALKSVEAPDDNRHQVLFEARDITQRKLTEQKLQRSEAEYRMLYDQQPVMLLTIDRQSRIQSINECVTEWLGYAKRELLGHKVTDFYRDEVSSPYELVTKRSQSGDKIWRREICYVNCYDEEIWIRESIRTTQVKSQLLLVGEDITNHRRMESMLRHQALRDPLTDLYNRNHFERILTEKLRSVNEEGLTHALFYIDLDQFRVINDTLGHEAGDKALKFTARKLLSLLPDEAIVARLGGDEFAIICSDCDDQEALEIGHHVLEQLNETELYWNRVRMSLACSIGVRLLDRSVSSPQQAHAQADTACYAAKDKGRARLHVYRQDDEEVLRREREMAFVNQIHSALSEDRFEIYAQPIVPVADNRNGKMYFEILVRLRDEHGDMVPNGLFIPAAERYNIAHLIDAEVVRKTLRWFQENPEYVERIGMISLNLSGRSMVNDGFVSLLMSSIKSSVIPSENLCFEVTETAAISNMSDAIEVLTSLKALGCSIALDDFGSGLSSFGYLRQLPIDLVKIDGQFVCGIDEDETDFLIVKAIQELAHQMGKKTVAEFVESREILSRLETLGVDYAQGYHLGRPQPMVSLVKSAFPEIEQVS</sequence>
<dbReference type="InterPro" id="IPR001633">
    <property type="entry name" value="EAL_dom"/>
</dbReference>
<comment type="caution">
    <text evidence="6">The sequence shown here is derived from an EMBL/GenBank/DDBJ whole genome shotgun (WGS) entry which is preliminary data.</text>
</comment>
<dbReference type="CDD" id="cd01948">
    <property type="entry name" value="EAL"/>
    <property type="match status" value="1"/>
</dbReference>
<name>A0A1C3EJS3_9GAMM</name>
<keyword evidence="7" id="KW-1185">Reference proteome</keyword>
<dbReference type="InterPro" id="IPR000700">
    <property type="entry name" value="PAS-assoc_C"/>
</dbReference>
<evidence type="ECO:0000259" key="2">
    <source>
        <dbReference type="PROSITE" id="PS50112"/>
    </source>
</evidence>
<dbReference type="SUPFAM" id="SSF55073">
    <property type="entry name" value="Nucleotide cyclase"/>
    <property type="match status" value="1"/>
</dbReference>
<dbReference type="PROSITE" id="PS50113">
    <property type="entry name" value="PAC"/>
    <property type="match status" value="1"/>
</dbReference>
<feature type="domain" description="PAS" evidence="2">
    <location>
        <begin position="478"/>
        <end position="532"/>
    </location>
</feature>
<dbReference type="PANTHER" id="PTHR44757:SF2">
    <property type="entry name" value="BIOFILM ARCHITECTURE MAINTENANCE PROTEIN MBAA"/>
    <property type="match status" value="1"/>
</dbReference>
<dbReference type="InterPro" id="IPR007487">
    <property type="entry name" value="ABC_transpt-TYRBP-like"/>
</dbReference>
<evidence type="ECO:0000259" key="3">
    <source>
        <dbReference type="PROSITE" id="PS50113"/>
    </source>
</evidence>
<feature type="domain" description="EAL" evidence="4">
    <location>
        <begin position="775"/>
        <end position="1031"/>
    </location>
</feature>
<dbReference type="NCBIfam" id="TIGR00254">
    <property type="entry name" value="GGDEF"/>
    <property type="match status" value="1"/>
</dbReference>
<protein>
    <submittedName>
        <fullName evidence="6">Diguanylate cyclase</fullName>
    </submittedName>
</protein>
<gene>
    <name evidence="6" type="ORF">A8L45_10205</name>
</gene>
<dbReference type="PANTHER" id="PTHR44757">
    <property type="entry name" value="DIGUANYLATE CYCLASE DGCP"/>
    <property type="match status" value="1"/>
</dbReference>
<dbReference type="Pfam" id="PF00563">
    <property type="entry name" value="EAL"/>
    <property type="match status" value="1"/>
</dbReference>
<dbReference type="SUPFAM" id="SSF55785">
    <property type="entry name" value="PYP-like sensor domain (PAS domain)"/>
    <property type="match status" value="2"/>
</dbReference>
<dbReference type="InterPro" id="IPR043128">
    <property type="entry name" value="Rev_trsase/Diguanyl_cyclase"/>
</dbReference>
<keyword evidence="1" id="KW-1133">Transmembrane helix</keyword>
<dbReference type="CDD" id="cd00130">
    <property type="entry name" value="PAS"/>
    <property type="match status" value="1"/>
</dbReference>
<dbReference type="Gene3D" id="3.30.70.270">
    <property type="match status" value="1"/>
</dbReference>
<feature type="domain" description="GGDEF" evidence="5">
    <location>
        <begin position="631"/>
        <end position="764"/>
    </location>
</feature>
<keyword evidence="1" id="KW-0812">Transmembrane</keyword>
<evidence type="ECO:0000313" key="7">
    <source>
        <dbReference type="Proteomes" id="UP000094936"/>
    </source>
</evidence>
<reference evidence="6 7" key="1">
    <citation type="submission" date="2016-05" db="EMBL/GenBank/DDBJ databases">
        <title>Genomic Taxonomy of the Vibrionaceae.</title>
        <authorList>
            <person name="Gomez-Gil B."/>
            <person name="Enciso-Ibarra J."/>
        </authorList>
    </citation>
    <scope>NUCLEOTIDE SEQUENCE [LARGE SCALE GENOMIC DNA]</scope>
    <source>
        <strain evidence="6 7">CAIM 1920</strain>
    </source>
</reference>